<evidence type="ECO:0000313" key="1">
    <source>
        <dbReference type="EMBL" id="NKE44884.1"/>
    </source>
</evidence>
<dbReference type="EMBL" id="JAAVTX010000002">
    <property type="protein sequence ID" value="NKE44884.1"/>
    <property type="molecule type" value="Genomic_DNA"/>
</dbReference>
<accession>A0ABX1EXY0</accession>
<proteinExistence type="predicted"/>
<sequence length="144" mass="16475">MNAGDQDGRSRFGELVKLQMQGRRFLDSNEERRLLEEGLTRYGLRLEDASGMLRAAAEQDEIALEGEVGRSSGMLLRTMADRRGRVARQDFNKAVAFYRARTGAGLSEAEAARRVKRRMEELELAPKPHGRLIRTRRWWRAIDG</sequence>
<evidence type="ECO:0008006" key="3">
    <source>
        <dbReference type="Google" id="ProtNLM"/>
    </source>
</evidence>
<evidence type="ECO:0000313" key="2">
    <source>
        <dbReference type="Proteomes" id="UP000765160"/>
    </source>
</evidence>
<name>A0ABX1EXY0_9PROT</name>
<comment type="caution">
    <text evidence="1">The sequence shown here is derived from an EMBL/GenBank/DDBJ whole genome shotgun (WGS) entry which is preliminary data.</text>
</comment>
<dbReference type="RefSeq" id="WP_168049281.1">
    <property type="nucleotide sequence ID" value="NZ_JAATJR010000002.1"/>
</dbReference>
<organism evidence="1 2">
    <name type="scientific">Falsiroseomonas frigidaquae</name>
    <dbReference type="NCBI Taxonomy" id="487318"/>
    <lineage>
        <taxon>Bacteria</taxon>
        <taxon>Pseudomonadati</taxon>
        <taxon>Pseudomonadota</taxon>
        <taxon>Alphaproteobacteria</taxon>
        <taxon>Acetobacterales</taxon>
        <taxon>Roseomonadaceae</taxon>
        <taxon>Falsiroseomonas</taxon>
    </lineage>
</organism>
<reference evidence="1 2" key="1">
    <citation type="submission" date="2020-03" db="EMBL/GenBank/DDBJ databases">
        <title>Roseomonas selenitidurans sp. nov. isolated from soil.</title>
        <authorList>
            <person name="Liu H."/>
        </authorList>
    </citation>
    <scope>NUCLEOTIDE SEQUENCE [LARGE SCALE GENOMIC DNA]</scope>
    <source>
        <strain evidence="1 2">JCM 15073</strain>
    </source>
</reference>
<dbReference type="Proteomes" id="UP000765160">
    <property type="component" value="Unassembled WGS sequence"/>
</dbReference>
<protein>
    <recommendedName>
        <fullName evidence="3">Regulatory protein RecX</fullName>
    </recommendedName>
</protein>
<keyword evidence="2" id="KW-1185">Reference proteome</keyword>
<gene>
    <name evidence="1" type="ORF">HB662_08845</name>
</gene>